<organism evidence="5 6">
    <name type="scientific">Babesia divergens</name>
    <dbReference type="NCBI Taxonomy" id="32595"/>
    <lineage>
        <taxon>Eukaryota</taxon>
        <taxon>Sar</taxon>
        <taxon>Alveolata</taxon>
        <taxon>Apicomplexa</taxon>
        <taxon>Aconoidasida</taxon>
        <taxon>Piroplasmida</taxon>
        <taxon>Babesiidae</taxon>
        <taxon>Babesia</taxon>
    </lineage>
</organism>
<dbReference type="Proteomes" id="UP001195914">
    <property type="component" value="Unassembled WGS sequence"/>
</dbReference>
<keyword evidence="3" id="KW-0106">Calcium</keyword>
<feature type="domain" description="EF-hand" evidence="4">
    <location>
        <begin position="12"/>
        <end position="47"/>
    </location>
</feature>
<comment type="caution">
    <text evidence="5">The sequence shown here is derived from an EMBL/GenBank/DDBJ whole genome shotgun (WGS) entry which is preliminary data.</text>
</comment>
<keyword evidence="2" id="KW-0677">Repeat</keyword>
<accession>A0AAD9LEG3</accession>
<evidence type="ECO:0000256" key="1">
    <source>
        <dbReference type="ARBA" id="ARBA00005253"/>
    </source>
</evidence>
<dbReference type="InterPro" id="IPR002048">
    <property type="entry name" value="EF_hand_dom"/>
</dbReference>
<dbReference type="PROSITE" id="PS00018">
    <property type="entry name" value="EF_HAND_1"/>
    <property type="match status" value="2"/>
</dbReference>
<dbReference type="Gene3D" id="1.10.238.10">
    <property type="entry name" value="EF-hand"/>
    <property type="match status" value="1"/>
</dbReference>
<evidence type="ECO:0000313" key="5">
    <source>
        <dbReference type="EMBL" id="KAK1932812.1"/>
    </source>
</evidence>
<dbReference type="GO" id="GO:0005509">
    <property type="term" value="F:calcium ion binding"/>
    <property type="evidence" value="ECO:0007669"/>
    <property type="project" value="InterPro"/>
</dbReference>
<sequence length="168" mass="19473">MVGRPLLRFNAQQIQMFRNHYNLVDSDADGRISKAEFGVLFRSLGQVISNKRLEAIIQEVYKDAPSEGINFEEFMDAFMSHFSTPPTEKAVREAMMLFDRSNTGYIDKKDLAQLLTDRGEKLDQTEINYLFELLDIRQDTRSIDYVNFVEEIYRMLPILSPQTSSNSD</sequence>
<dbReference type="InterPro" id="IPR050403">
    <property type="entry name" value="Myosin_RLC"/>
</dbReference>
<dbReference type="AlphaFoldDB" id="A0AAD9LEG3"/>
<evidence type="ECO:0000256" key="3">
    <source>
        <dbReference type="ARBA" id="ARBA00022837"/>
    </source>
</evidence>
<gene>
    <name evidence="5" type="ORF">X943_000912</name>
</gene>
<name>A0AAD9LEG3_BABDI</name>
<proteinExistence type="inferred from homology"/>
<dbReference type="SMART" id="SM00054">
    <property type="entry name" value="EFh"/>
    <property type="match status" value="3"/>
</dbReference>
<dbReference type="SUPFAM" id="SSF47473">
    <property type="entry name" value="EF-hand"/>
    <property type="match status" value="1"/>
</dbReference>
<dbReference type="GO" id="GO:0043226">
    <property type="term" value="C:organelle"/>
    <property type="evidence" value="ECO:0007669"/>
    <property type="project" value="UniProtKB-ARBA"/>
</dbReference>
<dbReference type="PANTHER" id="PTHR23049">
    <property type="entry name" value="MYOSIN REGULATORY LIGHT CHAIN 2"/>
    <property type="match status" value="1"/>
</dbReference>
<dbReference type="Pfam" id="PF13499">
    <property type="entry name" value="EF-hand_7"/>
    <property type="match status" value="1"/>
</dbReference>
<protein>
    <submittedName>
        <fullName evidence="5">EF hand family protein</fullName>
    </submittedName>
</protein>
<dbReference type="InterPro" id="IPR018247">
    <property type="entry name" value="EF_Hand_1_Ca_BS"/>
</dbReference>
<dbReference type="FunFam" id="1.10.238.10:FF:000178">
    <property type="entry name" value="Calmodulin-2 A"/>
    <property type="match status" value="1"/>
</dbReference>
<dbReference type="PROSITE" id="PS50222">
    <property type="entry name" value="EF_HAND_2"/>
    <property type="match status" value="2"/>
</dbReference>
<dbReference type="InterPro" id="IPR011992">
    <property type="entry name" value="EF-hand-dom_pair"/>
</dbReference>
<dbReference type="CDD" id="cd00051">
    <property type="entry name" value="EFh"/>
    <property type="match status" value="1"/>
</dbReference>
<dbReference type="EMBL" id="JAHBMH010000073">
    <property type="protein sequence ID" value="KAK1932812.1"/>
    <property type="molecule type" value="Genomic_DNA"/>
</dbReference>
<evidence type="ECO:0000313" key="6">
    <source>
        <dbReference type="Proteomes" id="UP001195914"/>
    </source>
</evidence>
<reference evidence="5" key="1">
    <citation type="journal article" date="2014" name="Nucleic Acids Res.">
        <title>The evolutionary dynamics of variant antigen genes in Babesia reveal a history of genomic innovation underlying host-parasite interaction.</title>
        <authorList>
            <person name="Jackson A.P."/>
            <person name="Otto T.D."/>
            <person name="Darby A."/>
            <person name="Ramaprasad A."/>
            <person name="Xia D."/>
            <person name="Echaide I.E."/>
            <person name="Farber M."/>
            <person name="Gahlot S."/>
            <person name="Gamble J."/>
            <person name="Gupta D."/>
            <person name="Gupta Y."/>
            <person name="Jackson L."/>
            <person name="Malandrin L."/>
            <person name="Malas T.B."/>
            <person name="Moussa E."/>
            <person name="Nair M."/>
            <person name="Reid A.J."/>
            <person name="Sanders M."/>
            <person name="Sharma J."/>
            <person name="Tracey A."/>
            <person name="Quail M.A."/>
            <person name="Weir W."/>
            <person name="Wastling J.M."/>
            <person name="Hall N."/>
            <person name="Willadsen P."/>
            <person name="Lingelbach K."/>
            <person name="Shiels B."/>
            <person name="Tait A."/>
            <person name="Berriman M."/>
            <person name="Allred D.R."/>
            <person name="Pain A."/>
        </authorList>
    </citation>
    <scope>NUCLEOTIDE SEQUENCE</scope>
    <source>
        <strain evidence="5">1802A</strain>
    </source>
</reference>
<evidence type="ECO:0000259" key="4">
    <source>
        <dbReference type="PROSITE" id="PS50222"/>
    </source>
</evidence>
<feature type="domain" description="EF-hand" evidence="4">
    <location>
        <begin position="86"/>
        <end position="121"/>
    </location>
</feature>
<evidence type="ECO:0000256" key="2">
    <source>
        <dbReference type="ARBA" id="ARBA00022737"/>
    </source>
</evidence>
<comment type="similarity">
    <text evidence="1">Belongs to the centrin family.</text>
</comment>
<keyword evidence="6" id="KW-1185">Reference proteome</keyword>
<reference evidence="5" key="2">
    <citation type="submission" date="2021-05" db="EMBL/GenBank/DDBJ databases">
        <authorList>
            <person name="Pain A."/>
        </authorList>
    </citation>
    <scope>NUCLEOTIDE SEQUENCE</scope>
    <source>
        <strain evidence="5">1802A</strain>
    </source>
</reference>